<protein>
    <submittedName>
        <fullName evidence="1">Uncharacterized protein</fullName>
    </submittedName>
</protein>
<dbReference type="EMBL" id="CP061800">
    <property type="protein sequence ID" value="QTA88252.1"/>
    <property type="molecule type" value="Genomic_DNA"/>
</dbReference>
<evidence type="ECO:0000313" key="2">
    <source>
        <dbReference type="Proteomes" id="UP000663722"/>
    </source>
</evidence>
<keyword evidence="2" id="KW-1185">Reference proteome</keyword>
<dbReference type="KEGG" id="dmm:dnm_042940"/>
<gene>
    <name evidence="1" type="ORF">dnm_042940</name>
</gene>
<reference evidence="1" key="1">
    <citation type="journal article" date="2021" name="Microb. Physiol.">
        <title>Proteogenomic Insights into the Physiology of Marine, Sulfate-Reducing, Filamentous Desulfonema limicola and Desulfonema magnum.</title>
        <authorList>
            <person name="Schnaars V."/>
            <person name="Wohlbrand L."/>
            <person name="Scheve S."/>
            <person name="Hinrichs C."/>
            <person name="Reinhardt R."/>
            <person name="Rabus R."/>
        </authorList>
    </citation>
    <scope>NUCLEOTIDE SEQUENCE</scope>
    <source>
        <strain evidence="1">4be13</strain>
    </source>
</reference>
<dbReference type="Proteomes" id="UP000663722">
    <property type="component" value="Chromosome"/>
</dbReference>
<dbReference type="AlphaFoldDB" id="A0A975BMG8"/>
<proteinExistence type="predicted"/>
<sequence>MSYFRELYNFSTSGRHFGNAPSAYAVPGRTASPAGRFPFFILFPCSSGKIKISTTSVKIGKK</sequence>
<organism evidence="1 2">
    <name type="scientific">Desulfonema magnum</name>
    <dbReference type="NCBI Taxonomy" id="45655"/>
    <lineage>
        <taxon>Bacteria</taxon>
        <taxon>Pseudomonadati</taxon>
        <taxon>Thermodesulfobacteriota</taxon>
        <taxon>Desulfobacteria</taxon>
        <taxon>Desulfobacterales</taxon>
        <taxon>Desulfococcaceae</taxon>
        <taxon>Desulfonema</taxon>
    </lineage>
</organism>
<evidence type="ECO:0000313" key="1">
    <source>
        <dbReference type="EMBL" id="QTA88252.1"/>
    </source>
</evidence>
<name>A0A975BMG8_9BACT</name>
<accession>A0A975BMG8</accession>